<dbReference type="InterPro" id="IPR046357">
    <property type="entry name" value="PPIase_dom_sf"/>
</dbReference>
<dbReference type="HAMAP" id="MF_00303">
    <property type="entry name" value="Trigger_factor_Tig"/>
    <property type="match status" value="1"/>
</dbReference>
<dbReference type="SUPFAM" id="SSF109998">
    <property type="entry name" value="Triger factor/SurA peptide-binding domain-like"/>
    <property type="match status" value="1"/>
</dbReference>
<dbReference type="Proteomes" id="UP000035763">
    <property type="component" value="Unassembled WGS sequence"/>
</dbReference>
<evidence type="ECO:0000256" key="3">
    <source>
        <dbReference type="ARBA" id="ARBA00013194"/>
    </source>
</evidence>
<keyword evidence="7 11" id="KW-0143">Chaperone</keyword>
<dbReference type="InterPro" id="IPR036611">
    <property type="entry name" value="Trigger_fac_ribosome-bd_sf"/>
</dbReference>
<evidence type="ECO:0000313" key="16">
    <source>
        <dbReference type="EMBL" id="CCH74538.1"/>
    </source>
</evidence>
<dbReference type="Gene3D" id="3.10.50.40">
    <property type="match status" value="1"/>
</dbReference>
<comment type="caution">
    <text evidence="16">The sequence shown here is derived from an EMBL/GenBank/DDBJ whole genome shotgun (WGS) entry which is preliminary data.</text>
</comment>
<evidence type="ECO:0000256" key="11">
    <source>
        <dbReference type="HAMAP-Rule" id="MF_00303"/>
    </source>
</evidence>
<dbReference type="RefSeq" id="WP_048699892.1">
    <property type="nucleotide sequence ID" value="NZ_HG764815.1"/>
</dbReference>
<dbReference type="Pfam" id="PF00254">
    <property type="entry name" value="FKBP_C"/>
    <property type="match status" value="1"/>
</dbReference>
<keyword evidence="11" id="KW-0963">Cytoplasm</keyword>
<sequence>MKSAAENLTPTRVKLTVEVPYEELKPSIDAAYKSIGSQIAIPGFRKGHVPSRIIDQRMGKGAVLQEAVNEAMPGLYAKAIEESAVRPIGQPEVEITEVPTEEGQTLNFTAEMDVIPDFTLPDLDGIAVTVDDVEVTDEDINTQLDALRTRFGTLVPVERAVGEGDFVSIDLSATIGEEQIDEVTGVSYEVGSGNMLPGMDEALLGMTAGETKTFTAALAGGDRQGEDAECTVTVQSVKERELPELDDDFAQLASEFDSLDELKANVSEVALRGKKFEQGIQARDKILEHLLENVELEVPEGVVEAEVHAHLEGEGRLEDDEHRAEVQESTRRAMKAQFILDKLVEQDDVEVSQEEFVEYLIMQAQQYRMDPNQFAQAIDANNQVPAMVGEVARRKALAGVLDRAKITDASGNEVDLDELAPDEVEDVETVEDIDAVETGEEIESADAGEAAEEPAAKA</sequence>
<dbReference type="GO" id="GO:0043335">
    <property type="term" value="P:protein unfolding"/>
    <property type="evidence" value="ECO:0007669"/>
    <property type="project" value="TreeGrafter"/>
</dbReference>
<evidence type="ECO:0000313" key="17">
    <source>
        <dbReference type="Proteomes" id="UP000035763"/>
    </source>
</evidence>
<dbReference type="Pfam" id="PF05698">
    <property type="entry name" value="Trigger_C"/>
    <property type="match status" value="1"/>
</dbReference>
<comment type="function">
    <text evidence="11">Involved in protein export. Acts as a chaperone by maintaining the newly synthesized protein in an open conformation. Functions as a peptidyl-prolyl cis-trans isomerase.</text>
</comment>
<dbReference type="GO" id="GO:0043022">
    <property type="term" value="F:ribosome binding"/>
    <property type="evidence" value="ECO:0007669"/>
    <property type="project" value="TreeGrafter"/>
</dbReference>
<dbReference type="GO" id="GO:0051301">
    <property type="term" value="P:cell division"/>
    <property type="evidence" value="ECO:0007669"/>
    <property type="project" value="UniProtKB-KW"/>
</dbReference>
<evidence type="ECO:0000256" key="2">
    <source>
        <dbReference type="ARBA" id="ARBA00005464"/>
    </source>
</evidence>
<dbReference type="OrthoDB" id="9767721at2"/>
<evidence type="ECO:0000256" key="7">
    <source>
        <dbReference type="ARBA" id="ARBA00023186"/>
    </source>
</evidence>
<dbReference type="EMBL" id="CAJA01000397">
    <property type="protein sequence ID" value="CCH74538.1"/>
    <property type="molecule type" value="Genomic_DNA"/>
</dbReference>
<evidence type="ECO:0000256" key="1">
    <source>
        <dbReference type="ARBA" id="ARBA00000971"/>
    </source>
</evidence>
<dbReference type="GO" id="GO:0005737">
    <property type="term" value="C:cytoplasm"/>
    <property type="evidence" value="ECO:0007669"/>
    <property type="project" value="UniProtKB-SubCell"/>
</dbReference>
<feature type="domain" description="PPIase FKBP-type" evidence="15">
    <location>
        <begin position="164"/>
        <end position="215"/>
    </location>
</feature>
<dbReference type="PROSITE" id="PS50059">
    <property type="entry name" value="FKBP_PPIASE"/>
    <property type="match status" value="1"/>
</dbReference>
<dbReference type="PANTHER" id="PTHR30560:SF3">
    <property type="entry name" value="TRIGGER FACTOR-LIKE PROTEIN TIG, CHLOROPLASTIC"/>
    <property type="match status" value="1"/>
</dbReference>
<evidence type="ECO:0000256" key="10">
    <source>
        <dbReference type="ARBA" id="ARBA00029986"/>
    </source>
</evidence>
<evidence type="ECO:0000256" key="6">
    <source>
        <dbReference type="ARBA" id="ARBA00023110"/>
    </source>
</evidence>
<keyword evidence="5 11" id="KW-0132">Cell division</keyword>
<dbReference type="NCBIfam" id="TIGR00115">
    <property type="entry name" value="tig"/>
    <property type="match status" value="1"/>
</dbReference>
<dbReference type="Gene3D" id="3.30.70.1050">
    <property type="entry name" value="Trigger factor ribosome-binding domain"/>
    <property type="match status" value="1"/>
</dbReference>
<evidence type="ECO:0000256" key="14">
    <source>
        <dbReference type="SAM" id="MobiDB-lite"/>
    </source>
</evidence>
<protein>
    <recommendedName>
        <fullName evidence="4 11">Trigger factor</fullName>
        <shortName evidence="11">TF</shortName>
        <ecNumber evidence="3 11">5.2.1.8</ecNumber>
    </recommendedName>
    <alternativeName>
        <fullName evidence="10 11">PPIase</fullName>
    </alternativeName>
</protein>
<evidence type="ECO:0000256" key="8">
    <source>
        <dbReference type="ARBA" id="ARBA00023235"/>
    </source>
</evidence>
<comment type="catalytic activity">
    <reaction evidence="1 11 12">
        <text>[protein]-peptidylproline (omega=180) = [protein]-peptidylproline (omega=0)</text>
        <dbReference type="Rhea" id="RHEA:16237"/>
        <dbReference type="Rhea" id="RHEA-COMP:10747"/>
        <dbReference type="Rhea" id="RHEA-COMP:10748"/>
        <dbReference type="ChEBI" id="CHEBI:83833"/>
        <dbReference type="ChEBI" id="CHEBI:83834"/>
        <dbReference type="EC" id="5.2.1.8"/>
    </reaction>
</comment>
<dbReference type="Gene3D" id="1.10.3120.10">
    <property type="entry name" value="Trigger factor, C-terminal domain"/>
    <property type="match status" value="1"/>
</dbReference>
<dbReference type="InterPro" id="IPR027304">
    <property type="entry name" value="Trigger_fact/SurA_dom_sf"/>
</dbReference>
<accession>W6JYD3</accession>
<feature type="region of interest" description="Disordered" evidence="14">
    <location>
        <begin position="412"/>
        <end position="458"/>
    </location>
</feature>
<dbReference type="GO" id="GO:0003755">
    <property type="term" value="F:peptidyl-prolyl cis-trans isomerase activity"/>
    <property type="evidence" value="ECO:0007669"/>
    <property type="project" value="UniProtKB-UniRule"/>
</dbReference>
<comment type="subcellular location">
    <subcellularLocation>
        <location evidence="11">Cytoplasm</location>
    </subcellularLocation>
    <text evidence="11">About half TF is bound to the ribosome near the polypeptide exit tunnel while the other half is free in the cytoplasm.</text>
</comment>
<dbReference type="STRING" id="1193182.BN11_4560006"/>
<organism evidence="16 17">
    <name type="scientific">Nostocoides australiense Ben110</name>
    <dbReference type="NCBI Taxonomy" id="1193182"/>
    <lineage>
        <taxon>Bacteria</taxon>
        <taxon>Bacillati</taxon>
        <taxon>Actinomycetota</taxon>
        <taxon>Actinomycetes</taxon>
        <taxon>Micrococcales</taxon>
        <taxon>Intrasporangiaceae</taxon>
        <taxon>Nostocoides</taxon>
    </lineage>
</organism>
<dbReference type="AlphaFoldDB" id="W6JYD3"/>
<evidence type="ECO:0000256" key="12">
    <source>
        <dbReference type="PROSITE-ProRule" id="PRU00277"/>
    </source>
</evidence>
<dbReference type="GO" id="GO:0051083">
    <property type="term" value="P:'de novo' cotranslational protein folding"/>
    <property type="evidence" value="ECO:0007669"/>
    <property type="project" value="TreeGrafter"/>
</dbReference>
<evidence type="ECO:0000256" key="13">
    <source>
        <dbReference type="RuleBase" id="RU003914"/>
    </source>
</evidence>
<keyword evidence="17" id="KW-1185">Reference proteome</keyword>
<dbReference type="InterPro" id="IPR001179">
    <property type="entry name" value="PPIase_FKBP_dom"/>
</dbReference>
<proteinExistence type="inferred from homology"/>
<keyword evidence="9 11" id="KW-0131">Cell cycle</keyword>
<comment type="similarity">
    <text evidence="2 11 13">Belongs to the FKBP-type PPIase family. Tig subfamily.</text>
</comment>
<dbReference type="PIRSF" id="PIRSF003095">
    <property type="entry name" value="Trigger_factor"/>
    <property type="match status" value="1"/>
</dbReference>
<dbReference type="Pfam" id="PF05697">
    <property type="entry name" value="Trigger_N"/>
    <property type="match status" value="1"/>
</dbReference>
<evidence type="ECO:0000256" key="4">
    <source>
        <dbReference type="ARBA" id="ARBA00016902"/>
    </source>
</evidence>
<dbReference type="GO" id="GO:0015031">
    <property type="term" value="P:protein transport"/>
    <property type="evidence" value="ECO:0007669"/>
    <property type="project" value="UniProtKB-UniRule"/>
</dbReference>
<reference evidence="16 17" key="1">
    <citation type="journal article" date="2013" name="ISME J.">
        <title>A metabolic model for members of the genus Tetrasphaera involved in enhanced biological phosphorus removal.</title>
        <authorList>
            <person name="Kristiansen R."/>
            <person name="Nguyen H.T.T."/>
            <person name="Saunders A.M."/>
            <person name="Nielsen J.L."/>
            <person name="Wimmer R."/>
            <person name="Le V.Q."/>
            <person name="McIlroy S.J."/>
            <person name="Petrovski S."/>
            <person name="Seviour R.J."/>
            <person name="Calteau A."/>
            <person name="Nielsen K.L."/>
            <person name="Nielsen P.H."/>
        </authorList>
    </citation>
    <scope>NUCLEOTIDE SEQUENCE [LARGE SCALE GENOMIC DNA]</scope>
    <source>
        <strain evidence="16 17">Ben110</strain>
    </source>
</reference>
<dbReference type="InterPro" id="IPR037041">
    <property type="entry name" value="Trigger_fac_C_sf"/>
</dbReference>
<dbReference type="EC" id="5.2.1.8" evidence="3 11"/>
<dbReference type="PANTHER" id="PTHR30560">
    <property type="entry name" value="TRIGGER FACTOR CHAPERONE AND PEPTIDYL-PROLYL CIS/TRANS ISOMERASE"/>
    <property type="match status" value="1"/>
</dbReference>
<feature type="compositionally biased region" description="Acidic residues" evidence="14">
    <location>
        <begin position="414"/>
        <end position="452"/>
    </location>
</feature>
<dbReference type="InterPro" id="IPR008881">
    <property type="entry name" value="Trigger_fac_ribosome-bd_bac"/>
</dbReference>
<dbReference type="SUPFAM" id="SSF54534">
    <property type="entry name" value="FKBP-like"/>
    <property type="match status" value="1"/>
</dbReference>
<dbReference type="InterPro" id="IPR008880">
    <property type="entry name" value="Trigger_fac_C"/>
</dbReference>
<keyword evidence="8 11" id="KW-0413">Isomerase</keyword>
<dbReference type="InterPro" id="IPR005215">
    <property type="entry name" value="Trig_fac"/>
</dbReference>
<comment type="domain">
    <text evidence="11">Consists of 3 domains; the N-terminus binds the ribosome, the middle domain has PPIase activity, while the C-terminus has intrinsic chaperone activity on its own.</text>
</comment>
<evidence type="ECO:0000259" key="15">
    <source>
        <dbReference type="PROSITE" id="PS50059"/>
    </source>
</evidence>
<keyword evidence="6 11" id="KW-0697">Rotamase</keyword>
<evidence type="ECO:0000256" key="5">
    <source>
        <dbReference type="ARBA" id="ARBA00022618"/>
    </source>
</evidence>
<evidence type="ECO:0000256" key="9">
    <source>
        <dbReference type="ARBA" id="ARBA00023306"/>
    </source>
</evidence>
<gene>
    <name evidence="11 16" type="primary">tig</name>
    <name evidence="16" type="ORF">BN11_4560006</name>
</gene>
<name>W6JYD3_9MICO</name>
<dbReference type="SUPFAM" id="SSF102735">
    <property type="entry name" value="Trigger factor ribosome-binding domain"/>
    <property type="match status" value="1"/>
</dbReference>
<dbReference type="GO" id="GO:0044183">
    <property type="term" value="F:protein folding chaperone"/>
    <property type="evidence" value="ECO:0007669"/>
    <property type="project" value="TreeGrafter"/>
</dbReference>